<keyword evidence="2" id="KW-0548">Nucleotidyltransferase</keyword>
<dbReference type="Proteomes" id="UP001077788">
    <property type="component" value="Unassembled WGS sequence"/>
</dbReference>
<dbReference type="Pfam" id="PF07727">
    <property type="entry name" value="RVT_2"/>
    <property type="match status" value="1"/>
</dbReference>
<dbReference type="AlphaFoldDB" id="A0A9Q4H781"/>
<dbReference type="EMBL" id="JAPQFC010000044">
    <property type="protein sequence ID" value="MCY6524747.1"/>
    <property type="molecule type" value="Genomic_DNA"/>
</dbReference>
<name>A0A9Q4H781_ACTPL</name>
<protein>
    <submittedName>
        <fullName evidence="2">Reverse transcriptase domain-containing protein</fullName>
    </submittedName>
</protein>
<dbReference type="RefSeq" id="WP_267991793.1">
    <property type="nucleotide sequence ID" value="NZ_JAPQFC010000044.1"/>
</dbReference>
<keyword evidence="2" id="KW-0695">RNA-directed DNA polymerase</keyword>
<evidence type="ECO:0000313" key="2">
    <source>
        <dbReference type="EMBL" id="MCY6524747.1"/>
    </source>
</evidence>
<feature type="non-terminal residue" evidence="2">
    <location>
        <position position="1"/>
    </location>
</feature>
<gene>
    <name evidence="2" type="ORF">OYG11_11095</name>
</gene>
<keyword evidence="2" id="KW-0808">Transferase</keyword>
<accession>A0A9Q4H781</accession>
<evidence type="ECO:0000259" key="1">
    <source>
        <dbReference type="Pfam" id="PF07727"/>
    </source>
</evidence>
<comment type="caution">
    <text evidence="2">The sequence shown here is derived from an EMBL/GenBank/DDBJ whole genome shotgun (WGS) entry which is preliminary data.</text>
</comment>
<sequence length="70" mass="8305">NIIGTKWIFKSKLNENGEVIRNKARLVCKGYAQQEGIDFEETFAPVARLEAIRMFLALFIFRKFKYTNWM</sequence>
<reference evidence="2" key="2">
    <citation type="submission" date="2022-12" db="EMBL/GenBank/DDBJ databases">
        <authorList>
            <person name="Kardos G."/>
            <person name="Sarkozi R."/>
            <person name="Laczko L."/>
            <person name="Marton S."/>
            <person name="Makrai L."/>
            <person name="Banyai K."/>
            <person name="Fodor L."/>
        </authorList>
    </citation>
    <scope>NUCLEOTIDE SEQUENCE</scope>
    <source>
        <strain evidence="2">84/14</strain>
    </source>
</reference>
<feature type="domain" description="Reverse transcriptase Ty1/copia-type" evidence="1">
    <location>
        <begin position="3"/>
        <end position="59"/>
    </location>
</feature>
<organism evidence="2 3">
    <name type="scientific">Actinobacillus pleuropneumoniae</name>
    <name type="common">Haemophilus pleuropneumoniae</name>
    <dbReference type="NCBI Taxonomy" id="715"/>
    <lineage>
        <taxon>Bacteria</taxon>
        <taxon>Pseudomonadati</taxon>
        <taxon>Pseudomonadota</taxon>
        <taxon>Gammaproteobacteria</taxon>
        <taxon>Pasteurellales</taxon>
        <taxon>Pasteurellaceae</taxon>
        <taxon>Actinobacillus</taxon>
    </lineage>
</organism>
<proteinExistence type="predicted"/>
<dbReference type="InterPro" id="IPR013103">
    <property type="entry name" value="RVT_2"/>
</dbReference>
<dbReference type="GO" id="GO:0003964">
    <property type="term" value="F:RNA-directed DNA polymerase activity"/>
    <property type="evidence" value="ECO:0007669"/>
    <property type="project" value="UniProtKB-KW"/>
</dbReference>
<evidence type="ECO:0000313" key="3">
    <source>
        <dbReference type="Proteomes" id="UP001077788"/>
    </source>
</evidence>
<reference evidence="2" key="1">
    <citation type="journal article" date="2021" name="Vet Sci">
        <title>O-Serogroups and Pathovirotypes of Escherichia coli Isolated from Post-Weaning Piglets Showing Diarrhoea and/or Oedema in South Korea.</title>
        <authorList>
            <person name="Byun J.W."/>
            <person name="Moon B.Y."/>
            <person name="Do K.H."/>
            <person name="Lee K."/>
            <person name="Lee H.Y."/>
            <person name="Kim W.I."/>
            <person name="So B."/>
            <person name="Lee W.K."/>
        </authorList>
    </citation>
    <scope>NUCLEOTIDE SEQUENCE</scope>
    <source>
        <strain evidence="2">84/14</strain>
    </source>
</reference>